<dbReference type="GO" id="GO:0005524">
    <property type="term" value="F:ATP binding"/>
    <property type="evidence" value="ECO:0007669"/>
    <property type="project" value="UniProtKB-KW"/>
</dbReference>
<dbReference type="InterPro" id="IPR036097">
    <property type="entry name" value="HisK_dim/P_sf"/>
</dbReference>
<dbReference type="CDD" id="cd00082">
    <property type="entry name" value="HisKA"/>
    <property type="match status" value="1"/>
</dbReference>
<evidence type="ECO:0000256" key="15">
    <source>
        <dbReference type="SAM" id="Coils"/>
    </source>
</evidence>
<evidence type="ECO:0000256" key="3">
    <source>
        <dbReference type="ARBA" id="ARBA00012438"/>
    </source>
</evidence>
<evidence type="ECO:0000256" key="4">
    <source>
        <dbReference type="ARBA" id="ARBA00022475"/>
    </source>
</evidence>
<dbReference type="Pfam" id="PF00512">
    <property type="entry name" value="HisKA"/>
    <property type="match status" value="1"/>
</dbReference>
<evidence type="ECO:0000256" key="12">
    <source>
        <dbReference type="ARBA" id="ARBA00023012"/>
    </source>
</evidence>
<dbReference type="SUPFAM" id="SSF47384">
    <property type="entry name" value="Homodimeric domain of signal transducing histidine kinase"/>
    <property type="match status" value="1"/>
</dbReference>
<dbReference type="GO" id="GO:0000155">
    <property type="term" value="F:phosphorelay sensor kinase activity"/>
    <property type="evidence" value="ECO:0007669"/>
    <property type="project" value="InterPro"/>
</dbReference>
<dbReference type="SMART" id="SM00387">
    <property type="entry name" value="HATPase_c"/>
    <property type="match status" value="1"/>
</dbReference>
<dbReference type="Gene3D" id="1.10.287.130">
    <property type="match status" value="1"/>
</dbReference>
<dbReference type="InterPro" id="IPR005467">
    <property type="entry name" value="His_kinase_dom"/>
</dbReference>
<name>A0A7U6GKR3_9GAMM</name>
<keyword evidence="5 14" id="KW-0597">Phosphoprotein</keyword>
<keyword evidence="11 16" id="KW-1133">Transmembrane helix</keyword>
<dbReference type="InterPro" id="IPR036890">
    <property type="entry name" value="HATPase_C_sf"/>
</dbReference>
<keyword evidence="7 16" id="KW-0812">Transmembrane</keyword>
<comment type="subcellular location">
    <subcellularLocation>
        <location evidence="2">Cell membrane</location>
    </subcellularLocation>
</comment>
<feature type="modified residue" description="4-aspartylphosphate" evidence="14">
    <location>
        <position position="711"/>
    </location>
</feature>
<dbReference type="Gene3D" id="3.30.565.10">
    <property type="entry name" value="Histidine kinase-like ATPase, C-terminal domain"/>
    <property type="match status" value="1"/>
</dbReference>
<dbReference type="SUPFAM" id="SSF55874">
    <property type="entry name" value="ATPase domain of HSP90 chaperone/DNA topoisomerase II/histidine kinase"/>
    <property type="match status" value="1"/>
</dbReference>
<dbReference type="FunFam" id="3.30.565.10:FF:000023">
    <property type="entry name" value="PAS domain-containing sensor histidine kinase"/>
    <property type="match status" value="1"/>
</dbReference>
<dbReference type="InterPro" id="IPR003661">
    <property type="entry name" value="HisK_dim/P_dom"/>
</dbReference>
<feature type="transmembrane region" description="Helical" evidence="16">
    <location>
        <begin position="368"/>
        <end position="386"/>
    </location>
</feature>
<dbReference type="GO" id="GO:0005886">
    <property type="term" value="C:plasma membrane"/>
    <property type="evidence" value="ECO:0007669"/>
    <property type="project" value="UniProtKB-SubCell"/>
</dbReference>
<feature type="domain" description="Response regulatory" evidence="18">
    <location>
        <begin position="662"/>
        <end position="778"/>
    </location>
</feature>
<comment type="catalytic activity">
    <reaction evidence="1">
        <text>ATP + protein L-histidine = ADP + protein N-phospho-L-histidine.</text>
        <dbReference type="EC" id="2.7.13.3"/>
    </reaction>
</comment>
<dbReference type="InterPro" id="IPR011006">
    <property type="entry name" value="CheY-like_superfamily"/>
</dbReference>
<evidence type="ECO:0000256" key="7">
    <source>
        <dbReference type="ARBA" id="ARBA00022692"/>
    </source>
</evidence>
<keyword evidence="12" id="KW-0902">Two-component regulatory system</keyword>
<dbReference type="FunFam" id="1.10.287.130:FF:000004">
    <property type="entry name" value="Ethylene receptor 1"/>
    <property type="match status" value="1"/>
</dbReference>
<sequence>MTDLAFLHFWTGRLLLFFTCLVLFLPAQAGEQARSREEVVSAYIFLVSKNTTWPGKIGPDEFRIMVLEKGQGVSTTLAGMTRDMRLKGYPIRVLHASSAKKLAEQPDFQVLYVGRSFAKRLGEIHQLLPPSSPVLVISEDAPKGDDIMVNLYHDLHNRIHLRINRGNITASGLSVSEKILLTGGDEIGVSKLFDASIAALKEQEARFQHYAQLNEQLKKEAEQSRSRIGALKTEIASKNQELKQLEKRLDARTREVKDTSQRLEQQKRVLTEREQEVEQKARELTALGKEFERLRKNVRQQQETLNKRSEELQTQQQEIRSRNAILKQQQQNIRDLDTKIREQQQLIQRHEEVMHLQSSEIERQLTSIYFLVVLVILLILLSVYSYRSKHRAERLTLELARAKEAAEYANRSKSAFLANMSHELRTPLNAILGFSELLVREPAIPEKHRETLAIVHRSGNFLLTLINEVLDLARVESGKVTIDERPVIIQDIVGDVMSLMEERARMRGLQLELETDASMPSCLITDGDKLRQILLNYLSNAIKYSDRGKVILRLKTDGDRLRIEVEDQGVGISEADIQRIFEPFVQVGSASEQTGTGLGLAITRQFVRAMGGDTGVDSTPGEGSVFSAWIKCRICSQDEEQMMGQEPVSDVIGLADAQQPVRILMVEDKQDNRLLLRSILNIPGLEVREAQNGREAVEMFQHWRPDFIWMDRRMPLMNGEEATRRIRQLPGGDKVVIVALTASAFASDRERIMASGMDDFLVKPYPAHAIFEMMKKHLGLKYRYQDHPQEQDEDAGREVSVQELREHLEALPEALQEALGRAAILLSKEDMAPVIEKIAHEDGALADILRHLVDNMRYQDILEVLQQLRESR</sequence>
<keyword evidence="8" id="KW-0547">Nucleotide-binding</keyword>
<feature type="coiled-coil region" evidence="15">
    <location>
        <begin position="200"/>
        <end position="353"/>
    </location>
</feature>
<keyword evidence="10" id="KW-0067">ATP-binding</keyword>
<dbReference type="PROSITE" id="PS50110">
    <property type="entry name" value="RESPONSE_REGULATORY"/>
    <property type="match status" value="1"/>
</dbReference>
<dbReference type="Proteomes" id="UP000031631">
    <property type="component" value="Chromosome"/>
</dbReference>
<dbReference type="AlphaFoldDB" id="A0A7U6GKR3"/>
<dbReference type="Pfam" id="PF00072">
    <property type="entry name" value="Response_reg"/>
    <property type="match status" value="1"/>
</dbReference>
<dbReference type="PANTHER" id="PTHR43047">
    <property type="entry name" value="TWO-COMPONENT HISTIDINE PROTEIN KINASE"/>
    <property type="match status" value="1"/>
</dbReference>
<keyword evidence="4" id="KW-1003">Cell membrane</keyword>
<dbReference type="SUPFAM" id="SSF52172">
    <property type="entry name" value="CheY-like"/>
    <property type="match status" value="1"/>
</dbReference>
<dbReference type="InterPro" id="IPR004358">
    <property type="entry name" value="Sig_transdc_His_kin-like_C"/>
</dbReference>
<evidence type="ECO:0000256" key="2">
    <source>
        <dbReference type="ARBA" id="ARBA00004236"/>
    </source>
</evidence>
<evidence type="ECO:0000256" key="1">
    <source>
        <dbReference type="ARBA" id="ARBA00000085"/>
    </source>
</evidence>
<dbReference type="Gene3D" id="3.40.50.2300">
    <property type="match status" value="1"/>
</dbReference>
<organism evidence="19 20">
    <name type="scientific">Thiolapillus brandeum</name>
    <dbReference type="NCBI Taxonomy" id="1076588"/>
    <lineage>
        <taxon>Bacteria</taxon>
        <taxon>Pseudomonadati</taxon>
        <taxon>Pseudomonadota</taxon>
        <taxon>Gammaproteobacteria</taxon>
        <taxon>Chromatiales</taxon>
        <taxon>Sedimenticolaceae</taxon>
        <taxon>Thiolapillus</taxon>
    </lineage>
</organism>
<dbReference type="EC" id="2.7.13.3" evidence="3"/>
<feature type="domain" description="Histidine kinase" evidence="17">
    <location>
        <begin position="419"/>
        <end position="634"/>
    </location>
</feature>
<evidence type="ECO:0000259" key="17">
    <source>
        <dbReference type="PROSITE" id="PS50109"/>
    </source>
</evidence>
<dbReference type="InterPro" id="IPR003594">
    <property type="entry name" value="HATPase_dom"/>
</dbReference>
<evidence type="ECO:0000256" key="6">
    <source>
        <dbReference type="ARBA" id="ARBA00022679"/>
    </source>
</evidence>
<evidence type="ECO:0000256" key="14">
    <source>
        <dbReference type="PROSITE-ProRule" id="PRU00169"/>
    </source>
</evidence>
<dbReference type="CDD" id="cd16922">
    <property type="entry name" value="HATPase_EvgS-ArcB-TorS-like"/>
    <property type="match status" value="1"/>
</dbReference>
<dbReference type="CDD" id="cd17546">
    <property type="entry name" value="REC_hyHK_CKI1_RcsC-like"/>
    <property type="match status" value="1"/>
</dbReference>
<keyword evidence="20" id="KW-1185">Reference proteome</keyword>
<evidence type="ECO:0000256" key="8">
    <source>
        <dbReference type="ARBA" id="ARBA00022741"/>
    </source>
</evidence>
<dbReference type="SMART" id="SM00388">
    <property type="entry name" value="HisKA"/>
    <property type="match status" value="1"/>
</dbReference>
<evidence type="ECO:0000313" key="20">
    <source>
        <dbReference type="Proteomes" id="UP000031631"/>
    </source>
</evidence>
<dbReference type="InterPro" id="IPR025293">
    <property type="entry name" value="YfiR/HmsC-like"/>
</dbReference>
<dbReference type="InterPro" id="IPR018247">
    <property type="entry name" value="EF_Hand_1_Ca_BS"/>
</dbReference>
<dbReference type="InterPro" id="IPR001789">
    <property type="entry name" value="Sig_transdc_resp-reg_receiver"/>
</dbReference>
<dbReference type="PROSITE" id="PS50109">
    <property type="entry name" value="HIS_KIN"/>
    <property type="match status" value="1"/>
</dbReference>
<dbReference type="KEGG" id="tbn:TBH_C2560"/>
<keyword evidence="6" id="KW-0808">Transferase</keyword>
<dbReference type="Pfam" id="PF13689">
    <property type="entry name" value="DUF4154"/>
    <property type="match status" value="1"/>
</dbReference>
<evidence type="ECO:0000256" key="10">
    <source>
        <dbReference type="ARBA" id="ARBA00022840"/>
    </source>
</evidence>
<evidence type="ECO:0000256" key="16">
    <source>
        <dbReference type="SAM" id="Phobius"/>
    </source>
</evidence>
<evidence type="ECO:0000256" key="11">
    <source>
        <dbReference type="ARBA" id="ARBA00022989"/>
    </source>
</evidence>
<keyword evidence="13 16" id="KW-0472">Membrane</keyword>
<protein>
    <recommendedName>
        <fullName evidence="3">histidine kinase</fullName>
        <ecNumber evidence="3">2.7.13.3</ecNumber>
    </recommendedName>
</protein>
<evidence type="ECO:0000256" key="13">
    <source>
        <dbReference type="ARBA" id="ARBA00023136"/>
    </source>
</evidence>
<reference evidence="19 20" key="1">
    <citation type="journal article" date="2014" name="PLoS ONE">
        <title>Physiological and genomic features of a novel sulfur-oxidizing gammaproteobacterium belonging to a previously uncultivated symbiotic lineage isolated from a hydrothermal vent.</title>
        <authorList>
            <person name="Nunoura T."/>
            <person name="Takaki Y."/>
            <person name="Kazama H."/>
            <person name="Kakuta J."/>
            <person name="Shimamura S."/>
            <person name="Makita H."/>
            <person name="Hirai M."/>
            <person name="Miyazaki M."/>
            <person name="Takai K."/>
        </authorList>
    </citation>
    <scope>NUCLEOTIDE SEQUENCE [LARGE SCALE GENOMIC DNA]</scope>
    <source>
        <strain evidence="19 20">Hiromi1</strain>
    </source>
</reference>
<keyword evidence="9" id="KW-0418">Kinase</keyword>
<dbReference type="SMART" id="SM00448">
    <property type="entry name" value="REC"/>
    <property type="match status" value="1"/>
</dbReference>
<gene>
    <name evidence="19" type="ORF">TBH_C2560</name>
</gene>
<dbReference type="PRINTS" id="PR00344">
    <property type="entry name" value="BCTRLSENSOR"/>
</dbReference>
<dbReference type="EMBL" id="AP012273">
    <property type="protein sequence ID" value="BAO45466.1"/>
    <property type="molecule type" value="Genomic_DNA"/>
</dbReference>
<evidence type="ECO:0000256" key="5">
    <source>
        <dbReference type="ARBA" id="ARBA00022553"/>
    </source>
</evidence>
<keyword evidence="15" id="KW-0175">Coiled coil</keyword>
<evidence type="ECO:0000259" key="18">
    <source>
        <dbReference type="PROSITE" id="PS50110"/>
    </source>
</evidence>
<evidence type="ECO:0000313" key="19">
    <source>
        <dbReference type="EMBL" id="BAO45466.1"/>
    </source>
</evidence>
<evidence type="ECO:0000256" key="9">
    <source>
        <dbReference type="ARBA" id="ARBA00022777"/>
    </source>
</evidence>
<proteinExistence type="predicted"/>
<dbReference type="Pfam" id="PF02518">
    <property type="entry name" value="HATPase_c"/>
    <property type="match status" value="1"/>
</dbReference>
<dbReference type="PROSITE" id="PS00018">
    <property type="entry name" value="EF_HAND_1"/>
    <property type="match status" value="1"/>
</dbReference>
<accession>A0A7U6GKR3</accession>